<dbReference type="OrthoDB" id="9804006at2"/>
<dbReference type="GO" id="GO:0002184">
    <property type="term" value="P:cytoplasmic translational termination"/>
    <property type="evidence" value="ECO:0007669"/>
    <property type="project" value="TreeGrafter"/>
</dbReference>
<evidence type="ECO:0000259" key="7">
    <source>
        <dbReference type="Pfam" id="PF01765"/>
    </source>
</evidence>
<keyword evidence="3 6" id="KW-0963">Cytoplasm</keyword>
<dbReference type="InterPro" id="IPR002661">
    <property type="entry name" value="Ribosome_recyc_fac"/>
</dbReference>
<comment type="function">
    <text evidence="5 6">Responsible for the release of ribosomes from messenger RNA at the termination of protein biosynthesis. May increase the efficiency of translation by recycling ribosomes from one round of translation to another.</text>
</comment>
<sequence>MINAIQRETEIRMQKCVEVFIKGIRKIRTGRASPFILDSVSIEYYGVTTPLLQLANVTVENALTLKINVFDRSILSVVEKAIMTSGLGLNPSSVGSDIRVHLPALTTDRRHQLMKVVRSESEQGRVSIRNIRRDANDKIKALVRNKKISEEDEHRSQERVQKMTDSFIKKIDHVLSEKEIEILDF</sequence>
<evidence type="ECO:0000256" key="6">
    <source>
        <dbReference type="HAMAP-Rule" id="MF_00040"/>
    </source>
</evidence>
<evidence type="ECO:0000256" key="5">
    <source>
        <dbReference type="ARBA" id="ARBA00025050"/>
    </source>
</evidence>
<evidence type="ECO:0000256" key="4">
    <source>
        <dbReference type="ARBA" id="ARBA00022917"/>
    </source>
</evidence>
<evidence type="ECO:0000256" key="3">
    <source>
        <dbReference type="ARBA" id="ARBA00022490"/>
    </source>
</evidence>
<dbReference type="CDD" id="cd00520">
    <property type="entry name" value="RRF"/>
    <property type="match status" value="1"/>
</dbReference>
<dbReference type="FunFam" id="1.10.132.20:FF:000001">
    <property type="entry name" value="Ribosome-recycling factor"/>
    <property type="match status" value="1"/>
</dbReference>
<keyword evidence="4 6" id="KW-0648">Protein biosynthesis</keyword>
<dbReference type="RefSeq" id="WP_157988767.1">
    <property type="nucleotide sequence ID" value="NZ_LR217715.1"/>
</dbReference>
<dbReference type="GO" id="GO:0005829">
    <property type="term" value="C:cytosol"/>
    <property type="evidence" value="ECO:0007669"/>
    <property type="project" value="GOC"/>
</dbReference>
<dbReference type="InterPro" id="IPR023584">
    <property type="entry name" value="Ribosome_recyc_fac_dom"/>
</dbReference>
<dbReference type="Gene3D" id="3.30.1360.40">
    <property type="match status" value="1"/>
</dbReference>
<dbReference type="Pfam" id="PF01765">
    <property type="entry name" value="RRF"/>
    <property type="match status" value="1"/>
</dbReference>
<dbReference type="AlphaFoldDB" id="A0A451D9J2"/>
<comment type="subcellular location">
    <subcellularLocation>
        <location evidence="1 6">Cytoplasm</location>
    </subcellularLocation>
</comment>
<accession>A0A451D9J2</accession>
<evidence type="ECO:0000313" key="9">
    <source>
        <dbReference type="Proteomes" id="UP000294368"/>
    </source>
</evidence>
<dbReference type="Proteomes" id="UP000294368">
    <property type="component" value="Chromosome"/>
</dbReference>
<evidence type="ECO:0000256" key="1">
    <source>
        <dbReference type="ARBA" id="ARBA00004496"/>
    </source>
</evidence>
<dbReference type="NCBIfam" id="TIGR00496">
    <property type="entry name" value="frr"/>
    <property type="match status" value="1"/>
</dbReference>
<dbReference type="EMBL" id="LR217715">
    <property type="protein sequence ID" value="VFP82951.1"/>
    <property type="molecule type" value="Genomic_DNA"/>
</dbReference>
<organism evidence="8 9">
    <name type="scientific">Candidatus Erwinia haradaeae</name>
    <dbReference type="NCBI Taxonomy" id="1922217"/>
    <lineage>
        <taxon>Bacteria</taxon>
        <taxon>Pseudomonadati</taxon>
        <taxon>Pseudomonadota</taxon>
        <taxon>Gammaproteobacteria</taxon>
        <taxon>Enterobacterales</taxon>
        <taxon>Erwiniaceae</taxon>
        <taxon>Erwinia</taxon>
    </lineage>
</organism>
<gene>
    <name evidence="6 8" type="primary">frr</name>
    <name evidence="8" type="ORF">ERCIKOCA2762_193</name>
</gene>
<dbReference type="InterPro" id="IPR036191">
    <property type="entry name" value="RRF_sf"/>
</dbReference>
<proteinExistence type="inferred from homology"/>
<dbReference type="SUPFAM" id="SSF55194">
    <property type="entry name" value="Ribosome recycling factor, RRF"/>
    <property type="match status" value="1"/>
</dbReference>
<comment type="similarity">
    <text evidence="2 6">Belongs to the RRF family.</text>
</comment>
<feature type="domain" description="Ribosome recycling factor" evidence="7">
    <location>
        <begin position="24"/>
        <end position="183"/>
    </location>
</feature>
<evidence type="ECO:0000256" key="2">
    <source>
        <dbReference type="ARBA" id="ARBA00005912"/>
    </source>
</evidence>
<name>A0A451D9J2_9GAMM</name>
<dbReference type="PANTHER" id="PTHR20982:SF3">
    <property type="entry name" value="MITOCHONDRIAL RIBOSOME RECYCLING FACTOR PSEUDO 1"/>
    <property type="match status" value="1"/>
</dbReference>
<reference evidence="8 9" key="1">
    <citation type="submission" date="2019-02" db="EMBL/GenBank/DDBJ databases">
        <authorList>
            <person name="Manzano-Marin A."/>
            <person name="Manzano-Marin A."/>
        </authorList>
    </citation>
    <scope>NUCLEOTIDE SEQUENCE [LARGE SCALE GENOMIC DNA]</scope>
    <source>
        <strain evidence="8 9">ErCikochiana</strain>
    </source>
</reference>
<dbReference type="GO" id="GO:0043023">
    <property type="term" value="F:ribosomal large subunit binding"/>
    <property type="evidence" value="ECO:0007669"/>
    <property type="project" value="TreeGrafter"/>
</dbReference>
<dbReference type="FunFam" id="3.30.1360.40:FF:000001">
    <property type="entry name" value="Ribosome-recycling factor"/>
    <property type="match status" value="1"/>
</dbReference>
<evidence type="ECO:0000313" key="8">
    <source>
        <dbReference type="EMBL" id="VFP82951.1"/>
    </source>
</evidence>
<dbReference type="PANTHER" id="PTHR20982">
    <property type="entry name" value="RIBOSOME RECYCLING FACTOR"/>
    <property type="match status" value="1"/>
</dbReference>
<dbReference type="HAMAP" id="MF_00040">
    <property type="entry name" value="RRF"/>
    <property type="match status" value="1"/>
</dbReference>
<protein>
    <recommendedName>
        <fullName evidence="6">Ribosome-recycling factor</fullName>
        <shortName evidence="6">RRF</shortName>
    </recommendedName>
    <alternativeName>
        <fullName evidence="6">Ribosome-releasing factor</fullName>
    </alternativeName>
</protein>
<dbReference type="Gene3D" id="1.10.132.20">
    <property type="entry name" value="Ribosome-recycling factor"/>
    <property type="match status" value="1"/>
</dbReference>